<evidence type="ECO:0000259" key="2">
    <source>
        <dbReference type="Pfam" id="PF14508"/>
    </source>
</evidence>
<dbReference type="GO" id="GO:0030246">
    <property type="term" value="F:carbohydrate binding"/>
    <property type="evidence" value="ECO:0007669"/>
    <property type="project" value="InterPro"/>
</dbReference>
<feature type="compositionally biased region" description="Basic residues" evidence="1">
    <location>
        <begin position="225"/>
        <end position="239"/>
    </location>
</feature>
<dbReference type="Pfam" id="PF14508">
    <property type="entry name" value="GH97_N"/>
    <property type="match status" value="1"/>
</dbReference>
<organism evidence="3 4">
    <name type="scientific">Streptomyces variegatus</name>
    <dbReference type="NCBI Taxonomy" id="284040"/>
    <lineage>
        <taxon>Bacteria</taxon>
        <taxon>Bacillati</taxon>
        <taxon>Actinomycetota</taxon>
        <taxon>Actinomycetes</taxon>
        <taxon>Kitasatosporales</taxon>
        <taxon>Streptomycetaceae</taxon>
        <taxon>Streptomyces</taxon>
    </lineage>
</organism>
<dbReference type="Gene3D" id="2.70.98.10">
    <property type="match status" value="1"/>
</dbReference>
<dbReference type="InterPro" id="IPR052720">
    <property type="entry name" value="Glycosyl_hydrolase_97"/>
</dbReference>
<dbReference type="InterPro" id="IPR029486">
    <property type="entry name" value="GH97_N"/>
</dbReference>
<proteinExistence type="predicted"/>
<dbReference type="STRING" id="284040.UK15_33280"/>
<dbReference type="PATRIC" id="fig|284040.3.peg.5490"/>
<dbReference type="EMBL" id="JYJH01000035">
    <property type="protein sequence ID" value="KJK35038.1"/>
    <property type="molecule type" value="Genomic_DNA"/>
</dbReference>
<keyword evidence="4" id="KW-1185">Reference proteome</keyword>
<protein>
    <recommendedName>
        <fullName evidence="2">Glycosyl-hydrolase 97 N-terminal domain-containing protein</fullName>
    </recommendedName>
</protein>
<reference evidence="4" key="1">
    <citation type="submission" date="2015-02" db="EMBL/GenBank/DDBJ databases">
        <authorList>
            <person name="Ju K.-S."/>
            <person name="Doroghazi J.R."/>
            <person name="Metcalf W."/>
        </authorList>
    </citation>
    <scope>NUCLEOTIDE SEQUENCE [LARGE SCALE GENOMIC DNA]</scope>
    <source>
        <strain evidence="4">NRRL B-16380</strain>
    </source>
</reference>
<dbReference type="Proteomes" id="UP000034786">
    <property type="component" value="Unassembled WGS sequence"/>
</dbReference>
<feature type="domain" description="Glycosyl-hydrolase 97 N-terminal" evidence="2">
    <location>
        <begin position="9"/>
        <end position="145"/>
    </location>
</feature>
<feature type="compositionally biased region" description="Basic residues" evidence="1">
    <location>
        <begin position="165"/>
        <end position="183"/>
    </location>
</feature>
<feature type="compositionally biased region" description="Low complexity" evidence="1">
    <location>
        <begin position="194"/>
        <end position="203"/>
    </location>
</feature>
<dbReference type="RefSeq" id="WP_031135519.1">
    <property type="nucleotide sequence ID" value="NZ_JYJH01000035.1"/>
</dbReference>
<evidence type="ECO:0000313" key="4">
    <source>
        <dbReference type="Proteomes" id="UP000034786"/>
    </source>
</evidence>
<sequence length="245" mass="27359">MVRRNGTTLGSNVTVTQNQHWTTNTTWNPVYGRNSTVTDHYQEQRWNLQDTVSGVRFSVQARAYNAGVALRYVLLGAGTATISDELTTFTFPDKTLVYSARYEADYIPLAPGSIPVTGTSGTDNGPLTDLPLTATLPSGVIACVCEFPRRSRPRERPRRTEGRRTVSHPARRRPAYRPRRRCPGRPDRARARGGRQARAPCGPLVQAGRRSRPAPGRNTLGRMPGRPRSRSGRHHRHRRPGDCVR</sequence>
<gene>
    <name evidence="3" type="ORF">UK15_33280</name>
</gene>
<dbReference type="PANTHER" id="PTHR35803">
    <property type="entry name" value="GLUCAN 1,4-ALPHA-GLUCOSIDASE SUSB-RELATED"/>
    <property type="match status" value="1"/>
</dbReference>
<accession>A0A0M2GD44</accession>
<evidence type="ECO:0000313" key="3">
    <source>
        <dbReference type="EMBL" id="KJK35038.1"/>
    </source>
</evidence>
<comment type="caution">
    <text evidence="3">The sequence shown here is derived from an EMBL/GenBank/DDBJ whole genome shotgun (WGS) entry which is preliminary data.</text>
</comment>
<dbReference type="AlphaFoldDB" id="A0A0M2GD44"/>
<name>A0A0M2GD44_9ACTN</name>
<dbReference type="InterPro" id="IPR014718">
    <property type="entry name" value="GH-type_carb-bd"/>
</dbReference>
<evidence type="ECO:0000256" key="1">
    <source>
        <dbReference type="SAM" id="MobiDB-lite"/>
    </source>
</evidence>
<feature type="region of interest" description="Disordered" evidence="1">
    <location>
        <begin position="151"/>
        <end position="245"/>
    </location>
</feature>